<keyword evidence="1" id="KW-0812">Transmembrane</keyword>
<keyword evidence="1" id="KW-0472">Membrane</keyword>
<keyword evidence="1" id="KW-1133">Transmembrane helix</keyword>
<evidence type="ECO:0000256" key="1">
    <source>
        <dbReference type="SAM" id="Phobius"/>
    </source>
</evidence>
<keyword evidence="3" id="KW-1185">Reference proteome</keyword>
<accession>A0ABU6DNS9</accession>
<gene>
    <name evidence="2" type="ORF">I2F25_00330</name>
</gene>
<dbReference type="EMBL" id="VTDN01000001">
    <property type="protein sequence ID" value="MEB5475509.1"/>
    <property type="molecule type" value="Genomic_DNA"/>
</dbReference>
<proteinExistence type="predicted"/>
<evidence type="ECO:0000313" key="2">
    <source>
        <dbReference type="EMBL" id="MEB5475509.1"/>
    </source>
</evidence>
<name>A0ABU6DNS9_9GAMM</name>
<dbReference type="Proteomes" id="UP001339883">
    <property type="component" value="Unassembled WGS sequence"/>
</dbReference>
<protein>
    <submittedName>
        <fullName evidence="2">Uncharacterized protein</fullName>
    </submittedName>
</protein>
<feature type="transmembrane region" description="Helical" evidence="1">
    <location>
        <begin position="52"/>
        <end position="77"/>
    </location>
</feature>
<evidence type="ECO:0000313" key="3">
    <source>
        <dbReference type="Proteomes" id="UP001339883"/>
    </source>
</evidence>
<organism evidence="2 3">
    <name type="scientific">Acinetobacter pollinis</name>
    <dbReference type="NCBI Taxonomy" id="2605270"/>
    <lineage>
        <taxon>Bacteria</taxon>
        <taxon>Pseudomonadati</taxon>
        <taxon>Pseudomonadota</taxon>
        <taxon>Gammaproteobacteria</taxon>
        <taxon>Moraxellales</taxon>
        <taxon>Moraxellaceae</taxon>
        <taxon>Acinetobacter</taxon>
    </lineage>
</organism>
<sequence>MSQQTITSQNLLLKQTTTPLSTSNRTRYYTNPKANELSVNTADIIYANVRDVAYVFSIITLAYIALYVLVVTLSAIVGA</sequence>
<dbReference type="RefSeq" id="WP_325774161.1">
    <property type="nucleotide sequence ID" value="NZ_VTDN01000001.1"/>
</dbReference>
<reference evidence="2 3" key="1">
    <citation type="submission" date="2019-08" db="EMBL/GenBank/DDBJ databases">
        <title>Five species of Acinetobacter isolated from floral nectar and animal pollinators.</title>
        <authorList>
            <person name="Hendry T.A."/>
        </authorList>
    </citation>
    <scope>NUCLEOTIDE SEQUENCE [LARGE SCALE GENOMIC DNA]</scope>
    <source>
        <strain evidence="2 3">MD18.27</strain>
    </source>
</reference>
<comment type="caution">
    <text evidence="2">The sequence shown here is derived from an EMBL/GenBank/DDBJ whole genome shotgun (WGS) entry which is preliminary data.</text>
</comment>